<dbReference type="Proteomes" id="UP001610335">
    <property type="component" value="Unassembled WGS sequence"/>
</dbReference>
<dbReference type="Gene3D" id="3.90.190.10">
    <property type="entry name" value="Protein tyrosine phosphatase superfamily"/>
    <property type="match status" value="1"/>
</dbReference>
<dbReference type="PROSITE" id="PS00383">
    <property type="entry name" value="TYR_PHOSPHATASE_1"/>
    <property type="match status" value="1"/>
</dbReference>
<evidence type="ECO:0000256" key="1">
    <source>
        <dbReference type="SAM" id="MobiDB-lite"/>
    </source>
</evidence>
<accession>A0ABR4ILM3</accession>
<dbReference type="EMBL" id="JBFXLS010000019">
    <property type="protein sequence ID" value="KAL2828668.1"/>
    <property type="molecule type" value="Genomic_DNA"/>
</dbReference>
<protein>
    <submittedName>
        <fullName evidence="3">Protein-tyrosine phosphatase-like protein</fullName>
    </submittedName>
</protein>
<organism evidence="3 4">
    <name type="scientific">Aspergillus cavernicola</name>
    <dbReference type="NCBI Taxonomy" id="176166"/>
    <lineage>
        <taxon>Eukaryota</taxon>
        <taxon>Fungi</taxon>
        <taxon>Dikarya</taxon>
        <taxon>Ascomycota</taxon>
        <taxon>Pezizomycotina</taxon>
        <taxon>Eurotiomycetes</taxon>
        <taxon>Eurotiomycetidae</taxon>
        <taxon>Eurotiales</taxon>
        <taxon>Aspergillaceae</taxon>
        <taxon>Aspergillus</taxon>
        <taxon>Aspergillus subgen. Nidulantes</taxon>
    </lineage>
</organism>
<evidence type="ECO:0000259" key="2">
    <source>
        <dbReference type="PROSITE" id="PS50056"/>
    </source>
</evidence>
<feature type="region of interest" description="Disordered" evidence="1">
    <location>
        <begin position="81"/>
        <end position="110"/>
    </location>
</feature>
<dbReference type="PANTHER" id="PTHR31126:SF10">
    <property type="entry name" value="PROTEIN PHOSPHATASE, PUTATIVE (AFU_ORTHOLOGUE AFUA_6G06650)-RELATED"/>
    <property type="match status" value="1"/>
</dbReference>
<proteinExistence type="predicted"/>
<reference evidence="3 4" key="1">
    <citation type="submission" date="2024-07" db="EMBL/GenBank/DDBJ databases">
        <title>Section-level genome sequencing and comparative genomics of Aspergillus sections Usti and Cavernicolus.</title>
        <authorList>
            <consortium name="Lawrence Berkeley National Laboratory"/>
            <person name="Nybo J.L."/>
            <person name="Vesth T.C."/>
            <person name="Theobald S."/>
            <person name="Frisvad J.C."/>
            <person name="Larsen T.O."/>
            <person name="Kjaerboelling I."/>
            <person name="Rothschild-Mancinelli K."/>
            <person name="Lyhne E.K."/>
            <person name="Kogle M.E."/>
            <person name="Barry K."/>
            <person name="Clum A."/>
            <person name="Na H."/>
            <person name="Ledsgaard L."/>
            <person name="Lin J."/>
            <person name="Lipzen A."/>
            <person name="Kuo A."/>
            <person name="Riley R."/>
            <person name="Mondo S."/>
            <person name="LaButti K."/>
            <person name="Haridas S."/>
            <person name="Pangalinan J."/>
            <person name="Salamov A.A."/>
            <person name="Simmons B.A."/>
            <person name="Magnuson J.K."/>
            <person name="Chen J."/>
            <person name="Drula E."/>
            <person name="Henrissat B."/>
            <person name="Wiebenga A."/>
            <person name="Lubbers R.J."/>
            <person name="Gomes A.C."/>
            <person name="Makela M.R."/>
            <person name="Stajich J."/>
            <person name="Grigoriev I.V."/>
            <person name="Mortensen U.H."/>
            <person name="De vries R.P."/>
            <person name="Baker S.E."/>
            <person name="Andersen M.R."/>
        </authorList>
    </citation>
    <scope>NUCLEOTIDE SEQUENCE [LARGE SCALE GENOMIC DNA]</scope>
    <source>
        <strain evidence="3 4">CBS 600.67</strain>
    </source>
</reference>
<feature type="domain" description="Tyrosine specific protein phosphatases" evidence="2">
    <location>
        <begin position="231"/>
        <end position="257"/>
    </location>
</feature>
<dbReference type="InterPro" id="IPR000387">
    <property type="entry name" value="Tyr_Pase_dom"/>
</dbReference>
<gene>
    <name evidence="3" type="ORF">BDW59DRAFT_142844</name>
</gene>
<dbReference type="PROSITE" id="PS50056">
    <property type="entry name" value="TYR_PHOSPHATASE_2"/>
    <property type="match status" value="1"/>
</dbReference>
<evidence type="ECO:0000313" key="3">
    <source>
        <dbReference type="EMBL" id="KAL2828668.1"/>
    </source>
</evidence>
<dbReference type="Pfam" id="PF13350">
    <property type="entry name" value="Y_phosphatase3"/>
    <property type="match status" value="2"/>
</dbReference>
<comment type="caution">
    <text evidence="3">The sequence shown here is derived from an EMBL/GenBank/DDBJ whole genome shotgun (WGS) entry which is preliminary data.</text>
</comment>
<sequence>MSSNTDTPESGLDRPFDNIINFRDVGRTINNIAGKKLVKEGVLFRSARLDEASEEDIRRLTGDLHISTIIDLRSTTEHHMAITKHKKKHPTPFSSAKPESSSEITEEGRAAEEDEYIHLPSLENTNTTRHLISLTGRAFEKQLLWRLDWWNFTKVLAYLASGYRKDAVRIIGENVMKPIGLTGLAMDTLEASTAEMKEIFGILSSYPAPSPNVAVVRTTDLGLDSSSGSGSGSRSAVLIHCTQGKDRTGLIVLLSLLLTGAVAGETIAREYVLSEKELEDEPVEEKEARLREIRALGLDEEYARCPVDFTEMITGFLGEKYGGVQGYLEFIGVEKRVVEKVRGRFLA</sequence>
<dbReference type="InterPro" id="IPR029021">
    <property type="entry name" value="Prot-tyrosine_phosphatase-like"/>
</dbReference>
<feature type="compositionally biased region" description="Basic residues" evidence="1">
    <location>
        <begin position="81"/>
        <end position="90"/>
    </location>
</feature>
<dbReference type="PANTHER" id="PTHR31126">
    <property type="entry name" value="TYROSINE-PROTEIN PHOSPHATASE"/>
    <property type="match status" value="1"/>
</dbReference>
<evidence type="ECO:0000313" key="4">
    <source>
        <dbReference type="Proteomes" id="UP001610335"/>
    </source>
</evidence>
<dbReference type="SUPFAM" id="SSF52799">
    <property type="entry name" value="(Phosphotyrosine protein) phosphatases II"/>
    <property type="match status" value="1"/>
</dbReference>
<dbReference type="InterPro" id="IPR026893">
    <property type="entry name" value="Tyr/Ser_Pase_IphP-type"/>
</dbReference>
<keyword evidence="4" id="KW-1185">Reference proteome</keyword>
<name>A0ABR4ILM3_9EURO</name>
<dbReference type="InterPro" id="IPR016130">
    <property type="entry name" value="Tyr_Pase_AS"/>
</dbReference>
<feature type="compositionally biased region" description="Polar residues" evidence="1">
    <location>
        <begin position="92"/>
        <end position="103"/>
    </location>
</feature>